<sequence length="215" mass="23703">MVLKLHGFTLSTCTRRVAMVLKEKNVPYELVPVDLSKGEHKAAAYTAVQPFGQVPYIVEDDGFTLYESRAIARYVAVKYAAQGEKVLPPLTDVHAFAKFEQAASIELTNFDPFASGIAAERVFKPRRGGVTDEKLVAGYVASLKLKLDAYDVILSKSKYLAGDELTLADLFHIPYGATLKLAGVDVLEDPSRPNVVRWWKEISSRPSWLAVKDGA</sequence>
<dbReference type="PROSITE" id="PS50404">
    <property type="entry name" value="GST_NTER"/>
    <property type="match status" value="1"/>
</dbReference>
<comment type="catalytic activity">
    <reaction evidence="3">
        <text>RX + glutathione = an S-substituted glutathione + a halide anion + H(+)</text>
        <dbReference type="Rhea" id="RHEA:16437"/>
        <dbReference type="ChEBI" id="CHEBI:15378"/>
        <dbReference type="ChEBI" id="CHEBI:16042"/>
        <dbReference type="ChEBI" id="CHEBI:17792"/>
        <dbReference type="ChEBI" id="CHEBI:57925"/>
        <dbReference type="ChEBI" id="CHEBI:90779"/>
        <dbReference type="EC" id="2.5.1.18"/>
    </reaction>
</comment>
<evidence type="ECO:0000313" key="6">
    <source>
        <dbReference type="EMBL" id="GBE83551.1"/>
    </source>
</evidence>
<dbReference type="Pfam" id="PF00043">
    <property type="entry name" value="GST_C"/>
    <property type="match status" value="1"/>
</dbReference>
<dbReference type="GO" id="GO:0006749">
    <property type="term" value="P:glutathione metabolic process"/>
    <property type="evidence" value="ECO:0007669"/>
    <property type="project" value="TreeGrafter"/>
</dbReference>
<proteinExistence type="predicted"/>
<evidence type="ECO:0000256" key="3">
    <source>
        <dbReference type="ARBA" id="ARBA00047960"/>
    </source>
</evidence>
<feature type="domain" description="GST C-terminal" evidence="5">
    <location>
        <begin position="92"/>
        <end position="215"/>
    </location>
</feature>
<name>A0A401GMT2_9APHY</name>
<dbReference type="STRING" id="139825.A0A401GMT2"/>
<organism evidence="6 7">
    <name type="scientific">Sparassis crispa</name>
    <dbReference type="NCBI Taxonomy" id="139825"/>
    <lineage>
        <taxon>Eukaryota</taxon>
        <taxon>Fungi</taxon>
        <taxon>Dikarya</taxon>
        <taxon>Basidiomycota</taxon>
        <taxon>Agaricomycotina</taxon>
        <taxon>Agaricomycetes</taxon>
        <taxon>Polyporales</taxon>
        <taxon>Sparassidaceae</taxon>
        <taxon>Sparassis</taxon>
    </lineage>
</organism>
<gene>
    <name evidence="6" type="ORF">SCP_0506060</name>
</gene>
<protein>
    <recommendedName>
        <fullName evidence="1">glutathione transferase</fullName>
        <ecNumber evidence="1">2.5.1.18</ecNumber>
    </recommendedName>
</protein>
<evidence type="ECO:0000256" key="1">
    <source>
        <dbReference type="ARBA" id="ARBA00012452"/>
    </source>
</evidence>
<dbReference type="AlphaFoldDB" id="A0A401GMT2"/>
<evidence type="ECO:0000313" key="7">
    <source>
        <dbReference type="Proteomes" id="UP000287166"/>
    </source>
</evidence>
<dbReference type="PANTHER" id="PTHR43900:SF3">
    <property type="entry name" value="GLUTATHIONE S-TRANSFERASE RHO"/>
    <property type="match status" value="1"/>
</dbReference>
<dbReference type="SUPFAM" id="SSF52833">
    <property type="entry name" value="Thioredoxin-like"/>
    <property type="match status" value="1"/>
</dbReference>
<dbReference type="InterPro" id="IPR010987">
    <property type="entry name" value="Glutathione-S-Trfase_C-like"/>
</dbReference>
<dbReference type="GeneID" id="38780468"/>
<dbReference type="EMBL" id="BFAD01000005">
    <property type="protein sequence ID" value="GBE83551.1"/>
    <property type="molecule type" value="Genomic_DNA"/>
</dbReference>
<dbReference type="SFLD" id="SFLDG00358">
    <property type="entry name" value="Main_(cytGST)"/>
    <property type="match status" value="1"/>
</dbReference>
<dbReference type="PROSITE" id="PS50405">
    <property type="entry name" value="GST_CTER"/>
    <property type="match status" value="1"/>
</dbReference>
<dbReference type="GO" id="GO:0005737">
    <property type="term" value="C:cytoplasm"/>
    <property type="evidence" value="ECO:0007669"/>
    <property type="project" value="TreeGrafter"/>
</dbReference>
<dbReference type="SFLD" id="SFLDS00019">
    <property type="entry name" value="Glutathione_Transferase_(cytos"/>
    <property type="match status" value="1"/>
</dbReference>
<dbReference type="CDD" id="cd03053">
    <property type="entry name" value="GST_N_Phi"/>
    <property type="match status" value="1"/>
</dbReference>
<dbReference type="SUPFAM" id="SSF47616">
    <property type="entry name" value="GST C-terminal domain-like"/>
    <property type="match status" value="1"/>
</dbReference>
<keyword evidence="2 6" id="KW-0808">Transferase</keyword>
<dbReference type="InterPro" id="IPR004046">
    <property type="entry name" value="GST_C"/>
</dbReference>
<dbReference type="GO" id="GO:0004364">
    <property type="term" value="F:glutathione transferase activity"/>
    <property type="evidence" value="ECO:0007669"/>
    <property type="project" value="UniProtKB-EC"/>
</dbReference>
<evidence type="ECO:0000259" key="4">
    <source>
        <dbReference type="PROSITE" id="PS50404"/>
    </source>
</evidence>
<evidence type="ECO:0000259" key="5">
    <source>
        <dbReference type="PROSITE" id="PS50405"/>
    </source>
</evidence>
<accession>A0A401GMT2</accession>
<dbReference type="InterPro" id="IPR036282">
    <property type="entry name" value="Glutathione-S-Trfase_C_sf"/>
</dbReference>
<evidence type="ECO:0000256" key="2">
    <source>
        <dbReference type="ARBA" id="ARBA00022679"/>
    </source>
</evidence>
<dbReference type="Gene3D" id="3.40.30.10">
    <property type="entry name" value="Glutaredoxin"/>
    <property type="match status" value="1"/>
</dbReference>
<dbReference type="EC" id="2.5.1.18" evidence="1"/>
<dbReference type="RefSeq" id="XP_027614464.1">
    <property type="nucleotide sequence ID" value="XM_027758663.1"/>
</dbReference>
<dbReference type="FunFam" id="3.40.30.10:FF:000016">
    <property type="entry name" value="Glutathione S-transferase F2"/>
    <property type="match status" value="1"/>
</dbReference>
<dbReference type="GO" id="GO:0043295">
    <property type="term" value="F:glutathione binding"/>
    <property type="evidence" value="ECO:0007669"/>
    <property type="project" value="TreeGrafter"/>
</dbReference>
<dbReference type="InterPro" id="IPR040079">
    <property type="entry name" value="Glutathione_S-Trfase"/>
</dbReference>
<feature type="domain" description="GST N-terminal" evidence="4">
    <location>
        <begin position="1"/>
        <end position="83"/>
    </location>
</feature>
<dbReference type="OrthoDB" id="249703at2759"/>
<reference evidence="6 7" key="1">
    <citation type="journal article" date="2018" name="Sci. Rep.">
        <title>Genome sequence of the cauliflower mushroom Sparassis crispa (Hanabiratake) and its association with beneficial usage.</title>
        <authorList>
            <person name="Kiyama R."/>
            <person name="Furutani Y."/>
            <person name="Kawaguchi K."/>
            <person name="Nakanishi T."/>
        </authorList>
    </citation>
    <scope>NUCLEOTIDE SEQUENCE [LARGE SCALE GENOMIC DNA]</scope>
</reference>
<dbReference type="InterPro" id="IPR004045">
    <property type="entry name" value="Glutathione_S-Trfase_N"/>
</dbReference>
<dbReference type="FunCoup" id="A0A401GMT2">
    <property type="interactions" value="302"/>
</dbReference>
<dbReference type="PANTHER" id="PTHR43900">
    <property type="entry name" value="GLUTATHIONE S-TRANSFERASE RHO"/>
    <property type="match status" value="1"/>
</dbReference>
<dbReference type="Gene3D" id="1.20.1050.10">
    <property type="match status" value="1"/>
</dbReference>
<comment type="caution">
    <text evidence="6">The sequence shown here is derived from an EMBL/GenBank/DDBJ whole genome shotgun (WGS) entry which is preliminary data.</text>
</comment>
<dbReference type="SFLD" id="SFLDG01154">
    <property type="entry name" value="Main.5:_Phi-like"/>
    <property type="match status" value="1"/>
</dbReference>
<keyword evidence="7" id="KW-1185">Reference proteome</keyword>
<dbReference type="InterPro" id="IPR036249">
    <property type="entry name" value="Thioredoxin-like_sf"/>
</dbReference>
<dbReference type="Proteomes" id="UP000287166">
    <property type="component" value="Unassembled WGS sequence"/>
</dbReference>
<dbReference type="InParanoid" id="A0A401GMT2"/>
<dbReference type="Pfam" id="PF13409">
    <property type="entry name" value="GST_N_2"/>
    <property type="match status" value="1"/>
</dbReference>